<feature type="transmembrane region" description="Helical" evidence="2">
    <location>
        <begin position="71"/>
        <end position="96"/>
    </location>
</feature>
<evidence type="ECO:0000256" key="1">
    <source>
        <dbReference type="SAM" id="MobiDB-lite"/>
    </source>
</evidence>
<dbReference type="AlphaFoldDB" id="A0A7Z0WHX9"/>
<dbReference type="OrthoDB" id="3214913at2"/>
<keyword evidence="2" id="KW-0812">Transmembrane</keyword>
<gene>
    <name evidence="3" type="ORF">BLA60_26505</name>
</gene>
<keyword evidence="2" id="KW-1133">Transmembrane helix</keyword>
<feature type="compositionally biased region" description="Basic and acidic residues" evidence="1">
    <location>
        <begin position="285"/>
        <end position="299"/>
    </location>
</feature>
<keyword evidence="4" id="KW-1185">Reference proteome</keyword>
<comment type="caution">
    <text evidence="3">The sequence shown here is derived from an EMBL/GenBank/DDBJ whole genome shotgun (WGS) entry which is preliminary data.</text>
</comment>
<feature type="region of interest" description="Disordered" evidence="1">
    <location>
        <begin position="265"/>
        <end position="299"/>
    </location>
</feature>
<organism evidence="3 4">
    <name type="scientific">Actinophytocola xinjiangensis</name>
    <dbReference type="NCBI Taxonomy" id="485602"/>
    <lineage>
        <taxon>Bacteria</taxon>
        <taxon>Bacillati</taxon>
        <taxon>Actinomycetota</taxon>
        <taxon>Actinomycetes</taxon>
        <taxon>Pseudonocardiales</taxon>
        <taxon>Pseudonocardiaceae</taxon>
    </lineage>
</organism>
<accession>A0A7Z0WHX9</accession>
<evidence type="ECO:0000313" key="4">
    <source>
        <dbReference type="Proteomes" id="UP000185696"/>
    </source>
</evidence>
<sequence length="350" mass="38388">MSWREERRRDRAAEAEQERANAVTAAEVAAIRERVRADADQGARAQRERLRQARKDAVRQRRVRLLVAARSWLAVHVVDLLIYPLAVVSAVMAVPAMATFGHEVYGTAAGYALPVITELGMWAFAVAVQYTRRRYQDRPVWALQLGVWSFATVAAALNALHGLTRGVDAAVVMAISSVAGVAAHQLVTAAPRRSPVERLARRQARKVTTARGAAVRAAVAEIDVDGAARLVFAPGRYRLGWRRQLTPAPDSTWDPLDRELAELLANSTPWPDPGPSATGSVGTLDRADDQRGSTRRSRSIDELKAELRARIKADPGSIDPTSAESIRRALRCSPARARRLRDHLSGEKEV</sequence>
<dbReference type="RefSeq" id="WP_075135725.1">
    <property type="nucleotide sequence ID" value="NZ_MSIF01000015.1"/>
</dbReference>
<evidence type="ECO:0000313" key="3">
    <source>
        <dbReference type="EMBL" id="OLF07485.1"/>
    </source>
</evidence>
<evidence type="ECO:0008006" key="5">
    <source>
        <dbReference type="Google" id="ProtNLM"/>
    </source>
</evidence>
<reference evidence="3 4" key="1">
    <citation type="submission" date="2016-12" db="EMBL/GenBank/DDBJ databases">
        <title>The draft genome sequence of Actinophytocola xinjiangensis.</title>
        <authorList>
            <person name="Wang W."/>
            <person name="Yuan L."/>
        </authorList>
    </citation>
    <scope>NUCLEOTIDE SEQUENCE [LARGE SCALE GENOMIC DNA]</scope>
    <source>
        <strain evidence="3 4">CGMCC 4.4663</strain>
    </source>
</reference>
<name>A0A7Z0WHX9_9PSEU</name>
<feature type="transmembrane region" description="Helical" evidence="2">
    <location>
        <begin position="108"/>
        <end position="128"/>
    </location>
</feature>
<feature type="transmembrane region" description="Helical" evidence="2">
    <location>
        <begin position="140"/>
        <end position="163"/>
    </location>
</feature>
<dbReference type="Proteomes" id="UP000185696">
    <property type="component" value="Unassembled WGS sequence"/>
</dbReference>
<protein>
    <recommendedName>
        <fullName evidence="5">DUF2637 domain-containing protein</fullName>
    </recommendedName>
</protein>
<keyword evidence="2" id="KW-0472">Membrane</keyword>
<evidence type="ECO:0000256" key="2">
    <source>
        <dbReference type="SAM" id="Phobius"/>
    </source>
</evidence>
<proteinExistence type="predicted"/>
<dbReference type="EMBL" id="MSIF01000015">
    <property type="protein sequence ID" value="OLF07485.1"/>
    <property type="molecule type" value="Genomic_DNA"/>
</dbReference>